<dbReference type="RefSeq" id="XP_040703601.1">
    <property type="nucleotide sequence ID" value="XM_040846806.1"/>
</dbReference>
<feature type="domain" description="F-box" evidence="1">
    <location>
        <begin position="70"/>
        <end position="121"/>
    </location>
</feature>
<sequence>MPAMKQNNNTHSRIRRLLPHFGVRAKYATWRRQRTGQSGASTDSLAPSGLSTEKIEEQTPVHSLSEIHHPILLLDLPFDILVAIFPLLSLLSQACLALTCKRLYTLCGHILKDNSLAWPRMGRTYEPPLSQPELLRNQFLLRLENDRWLYCSGCLKLHPPRRFGFPSDSPEHRQCRYHSGVVDLCPCLSLTFFDRLRLEESLREGAFDTSLPLTIRRAFEFSVSSGKRCLMHRCSITYHAHALVYMTMMVFLDVQRLEVQKTYRLHLSRPWRARVGVGPRSDLIFLSKGMEPILLCPHFDLINFLYNPRYRALEPNNCACSSCNAYIAGPESKNGGRYIIFHWRQNLGGPTDTAHWSSSSRSKYGTYRRSWYLEHGDIYFDA</sequence>
<keyword evidence="3" id="KW-1185">Reference proteome</keyword>
<evidence type="ECO:0000259" key="1">
    <source>
        <dbReference type="PROSITE" id="PS50181"/>
    </source>
</evidence>
<proteinExistence type="predicted"/>
<accession>A0A1L9TK50</accession>
<dbReference type="Proteomes" id="UP000184356">
    <property type="component" value="Unassembled WGS sequence"/>
</dbReference>
<dbReference type="CDD" id="cd09917">
    <property type="entry name" value="F-box_SF"/>
    <property type="match status" value="1"/>
</dbReference>
<dbReference type="GeneID" id="63762879"/>
<gene>
    <name evidence="2" type="ORF">ASPSYDRAFT_44190</name>
</gene>
<evidence type="ECO:0000313" key="2">
    <source>
        <dbReference type="EMBL" id="OJJ59795.1"/>
    </source>
</evidence>
<reference evidence="3" key="1">
    <citation type="journal article" date="2017" name="Genome Biol.">
        <title>Comparative genomics reveals high biological diversity and specific adaptations in the industrially and medically important fungal genus Aspergillus.</title>
        <authorList>
            <person name="de Vries R.P."/>
            <person name="Riley R."/>
            <person name="Wiebenga A."/>
            <person name="Aguilar-Osorio G."/>
            <person name="Amillis S."/>
            <person name="Uchima C.A."/>
            <person name="Anderluh G."/>
            <person name="Asadollahi M."/>
            <person name="Askin M."/>
            <person name="Barry K."/>
            <person name="Battaglia E."/>
            <person name="Bayram O."/>
            <person name="Benocci T."/>
            <person name="Braus-Stromeyer S.A."/>
            <person name="Caldana C."/>
            <person name="Canovas D."/>
            <person name="Cerqueira G.C."/>
            <person name="Chen F."/>
            <person name="Chen W."/>
            <person name="Choi C."/>
            <person name="Clum A."/>
            <person name="Dos Santos R.A."/>
            <person name="Damasio A.R."/>
            <person name="Diallinas G."/>
            <person name="Emri T."/>
            <person name="Fekete E."/>
            <person name="Flipphi M."/>
            <person name="Freyberg S."/>
            <person name="Gallo A."/>
            <person name="Gournas C."/>
            <person name="Habgood R."/>
            <person name="Hainaut M."/>
            <person name="Harispe M.L."/>
            <person name="Henrissat B."/>
            <person name="Hilden K.S."/>
            <person name="Hope R."/>
            <person name="Hossain A."/>
            <person name="Karabika E."/>
            <person name="Karaffa L."/>
            <person name="Karanyi Z."/>
            <person name="Krasevec N."/>
            <person name="Kuo A."/>
            <person name="Kusch H."/>
            <person name="LaButti K."/>
            <person name="Lagendijk E.L."/>
            <person name="Lapidus A."/>
            <person name="Levasseur A."/>
            <person name="Lindquist E."/>
            <person name="Lipzen A."/>
            <person name="Logrieco A.F."/>
            <person name="MacCabe A."/>
            <person name="Maekelae M.R."/>
            <person name="Malavazi I."/>
            <person name="Melin P."/>
            <person name="Meyer V."/>
            <person name="Mielnichuk N."/>
            <person name="Miskei M."/>
            <person name="Molnar A.P."/>
            <person name="Mule G."/>
            <person name="Ngan C.Y."/>
            <person name="Orejas M."/>
            <person name="Orosz E."/>
            <person name="Ouedraogo J.P."/>
            <person name="Overkamp K.M."/>
            <person name="Park H.-S."/>
            <person name="Perrone G."/>
            <person name="Piumi F."/>
            <person name="Punt P.J."/>
            <person name="Ram A.F."/>
            <person name="Ramon A."/>
            <person name="Rauscher S."/>
            <person name="Record E."/>
            <person name="Riano-Pachon D.M."/>
            <person name="Robert V."/>
            <person name="Roehrig J."/>
            <person name="Ruller R."/>
            <person name="Salamov A."/>
            <person name="Salih N.S."/>
            <person name="Samson R.A."/>
            <person name="Sandor E."/>
            <person name="Sanguinetti M."/>
            <person name="Schuetze T."/>
            <person name="Sepcic K."/>
            <person name="Shelest E."/>
            <person name="Sherlock G."/>
            <person name="Sophianopoulou V."/>
            <person name="Squina F.M."/>
            <person name="Sun H."/>
            <person name="Susca A."/>
            <person name="Todd R.B."/>
            <person name="Tsang A."/>
            <person name="Unkles S.E."/>
            <person name="van de Wiele N."/>
            <person name="van Rossen-Uffink D."/>
            <person name="Oliveira J.V."/>
            <person name="Vesth T.C."/>
            <person name="Visser J."/>
            <person name="Yu J.-H."/>
            <person name="Zhou M."/>
            <person name="Andersen M.R."/>
            <person name="Archer D.B."/>
            <person name="Baker S.E."/>
            <person name="Benoit I."/>
            <person name="Brakhage A.A."/>
            <person name="Braus G.H."/>
            <person name="Fischer R."/>
            <person name="Frisvad J.C."/>
            <person name="Goldman G.H."/>
            <person name="Houbraken J."/>
            <person name="Oakley B."/>
            <person name="Pocsi I."/>
            <person name="Scazzocchio C."/>
            <person name="Seiboth B."/>
            <person name="vanKuyk P.A."/>
            <person name="Wortman J."/>
            <person name="Dyer P.S."/>
            <person name="Grigoriev I.V."/>
        </authorList>
    </citation>
    <scope>NUCLEOTIDE SEQUENCE [LARGE SCALE GENOMIC DNA]</scope>
    <source>
        <strain evidence="3">CBS 593.65</strain>
    </source>
</reference>
<dbReference type="AlphaFoldDB" id="A0A1L9TK50"/>
<name>A0A1L9TK50_9EURO</name>
<dbReference type="OrthoDB" id="4454461at2759"/>
<protein>
    <recommendedName>
        <fullName evidence="1">F-box domain-containing protein</fullName>
    </recommendedName>
</protein>
<dbReference type="InterPro" id="IPR001810">
    <property type="entry name" value="F-box_dom"/>
</dbReference>
<dbReference type="PROSITE" id="PS50181">
    <property type="entry name" value="FBOX"/>
    <property type="match status" value="1"/>
</dbReference>
<dbReference type="EMBL" id="KV878585">
    <property type="protein sequence ID" value="OJJ59795.1"/>
    <property type="molecule type" value="Genomic_DNA"/>
</dbReference>
<organism evidence="2 3">
    <name type="scientific">Aspergillus sydowii CBS 593.65</name>
    <dbReference type="NCBI Taxonomy" id="1036612"/>
    <lineage>
        <taxon>Eukaryota</taxon>
        <taxon>Fungi</taxon>
        <taxon>Dikarya</taxon>
        <taxon>Ascomycota</taxon>
        <taxon>Pezizomycotina</taxon>
        <taxon>Eurotiomycetes</taxon>
        <taxon>Eurotiomycetidae</taxon>
        <taxon>Eurotiales</taxon>
        <taxon>Aspergillaceae</taxon>
        <taxon>Aspergillus</taxon>
        <taxon>Aspergillus subgen. Nidulantes</taxon>
    </lineage>
</organism>
<evidence type="ECO:0000313" key="3">
    <source>
        <dbReference type="Proteomes" id="UP000184356"/>
    </source>
</evidence>
<dbReference type="VEuPathDB" id="FungiDB:ASPSYDRAFT_44190"/>
<dbReference type="SUPFAM" id="SSF81383">
    <property type="entry name" value="F-box domain"/>
    <property type="match status" value="1"/>
</dbReference>
<dbReference type="InterPro" id="IPR036047">
    <property type="entry name" value="F-box-like_dom_sf"/>
</dbReference>